<keyword evidence="4 9" id="KW-1134">Transmembrane beta strand</keyword>
<feature type="domain" description="TonB-dependent receptor plug" evidence="13">
    <location>
        <begin position="57"/>
        <end position="154"/>
    </location>
</feature>
<keyword evidence="11" id="KW-0732">Signal</keyword>
<dbReference type="Pfam" id="PF00593">
    <property type="entry name" value="TonB_dep_Rec_b-barrel"/>
    <property type="match status" value="1"/>
</dbReference>
<dbReference type="EMBL" id="WIBF01000002">
    <property type="protein sequence ID" value="MQQ07778.1"/>
    <property type="molecule type" value="Genomic_DNA"/>
</dbReference>
<evidence type="ECO:0000256" key="3">
    <source>
        <dbReference type="ARBA" id="ARBA00022448"/>
    </source>
</evidence>
<dbReference type="Gene3D" id="2.40.170.20">
    <property type="entry name" value="TonB-dependent receptor, beta-barrel domain"/>
    <property type="match status" value="1"/>
</dbReference>
<gene>
    <name evidence="14" type="ORF">GFB49_04885</name>
</gene>
<feature type="chain" id="PRO_5032536583" evidence="11">
    <location>
        <begin position="29"/>
        <end position="663"/>
    </location>
</feature>
<reference evidence="14 15" key="1">
    <citation type="submission" date="2019-10" db="EMBL/GenBank/DDBJ databases">
        <title>Epibacterium sp. nov., isolated from seawater.</title>
        <authorList>
            <person name="Zhang X."/>
            <person name="Li N."/>
        </authorList>
    </citation>
    <scope>NUCLEOTIDE SEQUENCE [LARGE SCALE GENOMIC DNA]</scope>
    <source>
        <strain evidence="14 15">SM1979</strain>
    </source>
</reference>
<proteinExistence type="inferred from homology"/>
<evidence type="ECO:0000256" key="2">
    <source>
        <dbReference type="ARBA" id="ARBA00009810"/>
    </source>
</evidence>
<dbReference type="GO" id="GO:0009279">
    <property type="term" value="C:cell outer membrane"/>
    <property type="evidence" value="ECO:0007669"/>
    <property type="project" value="UniProtKB-SubCell"/>
</dbReference>
<keyword evidence="3 9" id="KW-0813">Transport</keyword>
<dbReference type="InterPro" id="IPR012910">
    <property type="entry name" value="Plug_dom"/>
</dbReference>
<evidence type="ECO:0000256" key="10">
    <source>
        <dbReference type="RuleBase" id="RU003357"/>
    </source>
</evidence>
<evidence type="ECO:0000256" key="8">
    <source>
        <dbReference type="ARBA" id="ARBA00023237"/>
    </source>
</evidence>
<dbReference type="InterPro" id="IPR037066">
    <property type="entry name" value="Plug_dom_sf"/>
</dbReference>
<dbReference type="PANTHER" id="PTHR30069:SF41">
    <property type="entry name" value="HEME_HEMOPEXIN UTILIZATION PROTEIN C"/>
    <property type="match status" value="1"/>
</dbReference>
<comment type="similarity">
    <text evidence="2 9 10">Belongs to the TonB-dependent receptor family.</text>
</comment>
<name>A0A843YD32_9RHOB</name>
<comment type="caution">
    <text evidence="14">The sequence shown here is derived from an EMBL/GenBank/DDBJ whole genome shotgun (WGS) entry which is preliminary data.</text>
</comment>
<dbReference type="GO" id="GO:0015344">
    <property type="term" value="F:siderophore uptake transmembrane transporter activity"/>
    <property type="evidence" value="ECO:0007669"/>
    <property type="project" value="TreeGrafter"/>
</dbReference>
<evidence type="ECO:0000256" key="6">
    <source>
        <dbReference type="ARBA" id="ARBA00023077"/>
    </source>
</evidence>
<keyword evidence="14" id="KW-0675">Receptor</keyword>
<dbReference type="InterPro" id="IPR000531">
    <property type="entry name" value="Beta-barrel_TonB"/>
</dbReference>
<feature type="signal peptide" evidence="11">
    <location>
        <begin position="1"/>
        <end position="28"/>
    </location>
</feature>
<evidence type="ECO:0000256" key="7">
    <source>
        <dbReference type="ARBA" id="ARBA00023136"/>
    </source>
</evidence>
<dbReference type="SUPFAM" id="SSF56935">
    <property type="entry name" value="Porins"/>
    <property type="match status" value="1"/>
</dbReference>
<evidence type="ECO:0000256" key="11">
    <source>
        <dbReference type="SAM" id="SignalP"/>
    </source>
</evidence>
<evidence type="ECO:0000256" key="4">
    <source>
        <dbReference type="ARBA" id="ARBA00022452"/>
    </source>
</evidence>
<dbReference type="PANTHER" id="PTHR30069">
    <property type="entry name" value="TONB-DEPENDENT OUTER MEMBRANE RECEPTOR"/>
    <property type="match status" value="1"/>
</dbReference>
<evidence type="ECO:0000256" key="5">
    <source>
        <dbReference type="ARBA" id="ARBA00022692"/>
    </source>
</evidence>
<accession>A0A843YD32</accession>
<organism evidence="14 15">
    <name type="scientific">Tritonibacter litoralis</name>
    <dbReference type="NCBI Taxonomy" id="2662264"/>
    <lineage>
        <taxon>Bacteria</taxon>
        <taxon>Pseudomonadati</taxon>
        <taxon>Pseudomonadota</taxon>
        <taxon>Alphaproteobacteria</taxon>
        <taxon>Rhodobacterales</taxon>
        <taxon>Paracoccaceae</taxon>
        <taxon>Tritonibacter</taxon>
    </lineage>
</organism>
<evidence type="ECO:0000256" key="1">
    <source>
        <dbReference type="ARBA" id="ARBA00004571"/>
    </source>
</evidence>
<dbReference type="Proteomes" id="UP000444174">
    <property type="component" value="Unassembled WGS sequence"/>
</dbReference>
<dbReference type="InterPro" id="IPR036942">
    <property type="entry name" value="Beta-barrel_TonB_sf"/>
</dbReference>
<dbReference type="RefSeq" id="WP_153214692.1">
    <property type="nucleotide sequence ID" value="NZ_WIBF01000002.1"/>
</dbReference>
<evidence type="ECO:0000313" key="14">
    <source>
        <dbReference type="EMBL" id="MQQ07778.1"/>
    </source>
</evidence>
<keyword evidence="7 9" id="KW-0472">Membrane</keyword>
<dbReference type="PROSITE" id="PS52016">
    <property type="entry name" value="TONB_DEPENDENT_REC_3"/>
    <property type="match status" value="1"/>
</dbReference>
<keyword evidence="5 9" id="KW-0812">Transmembrane</keyword>
<evidence type="ECO:0000256" key="9">
    <source>
        <dbReference type="PROSITE-ProRule" id="PRU01360"/>
    </source>
</evidence>
<protein>
    <submittedName>
        <fullName evidence="14">TonB-dependent receptor</fullName>
    </submittedName>
</protein>
<keyword evidence="15" id="KW-1185">Reference proteome</keyword>
<dbReference type="Gene3D" id="2.170.130.10">
    <property type="entry name" value="TonB-dependent receptor, plug domain"/>
    <property type="match status" value="1"/>
</dbReference>
<evidence type="ECO:0000259" key="13">
    <source>
        <dbReference type="Pfam" id="PF07715"/>
    </source>
</evidence>
<dbReference type="GO" id="GO:0044718">
    <property type="term" value="P:siderophore transmembrane transport"/>
    <property type="evidence" value="ECO:0007669"/>
    <property type="project" value="TreeGrafter"/>
</dbReference>
<sequence>MAASLIAPRARLLCGTALTVLSALPVAAQDIETDVLSLDPIIVRQKDPLGGSADRATSTYVSEAELERASMGDLKDLFAGIASVSVGGAIPIAQKIYVNGVDMLKLAVQVDGVSQNNRIFHHVSANAFDPGLMKSVRVDPGVAPADAGPRALAGRVVMETVDAEDILDEGANFGGRARVSYDSNGNTAQGSLTLAGRSEGFEVLAYSKRATGDNYEDGDGVEMTGTGANLNANLLKFAYESDEGHRIELSGQNLTDREWRNSKANFGPSTDPLQFYDTERSIFALNYENTQGSGMWDPSFTLGRSDADVTKLNLGDDASGTTKTDSIVFKNTFHLSEVNTITAGIDYQKRETTVTGDYWSPVNGLATSATEESRFNGIFAQARLEPTANLQVSAGLRYDWMDFTGHDVGNSGTRFNLSESGASANLSVVYDVTEALSLRVAYSNVFGGVDLGDNFEFWRAFDYSALESSRAENIVIGADWARGDWRLGAEIFRTQIDDARDLSRGVVTMNDFESEGVNLAATYGWADGFARLTYSYSDATLNGEASSNYDLGNFGAPLGSVIAFEMQQELPQHNLLVGGSVEAALSLDAGGSYADQELPGYQVVNLFAEYAPPAWNGVTIRGSINNLFDEQYADRATYGAEFSDFNTLNEPGRNISVVATMRF</sequence>
<dbReference type="Pfam" id="PF07715">
    <property type="entry name" value="Plug"/>
    <property type="match status" value="1"/>
</dbReference>
<evidence type="ECO:0000313" key="15">
    <source>
        <dbReference type="Proteomes" id="UP000444174"/>
    </source>
</evidence>
<keyword evidence="6 10" id="KW-0798">TonB box</keyword>
<keyword evidence="8 9" id="KW-0998">Cell outer membrane</keyword>
<comment type="subcellular location">
    <subcellularLocation>
        <location evidence="1 9">Cell outer membrane</location>
        <topology evidence="1 9">Multi-pass membrane protein</topology>
    </subcellularLocation>
</comment>
<feature type="domain" description="TonB-dependent receptor-like beta-barrel" evidence="12">
    <location>
        <begin position="198"/>
        <end position="627"/>
    </location>
</feature>
<dbReference type="InterPro" id="IPR039426">
    <property type="entry name" value="TonB-dep_rcpt-like"/>
</dbReference>
<dbReference type="AlphaFoldDB" id="A0A843YD32"/>
<evidence type="ECO:0000259" key="12">
    <source>
        <dbReference type="Pfam" id="PF00593"/>
    </source>
</evidence>